<gene>
    <name evidence="1" type="ORF">ABVK25_002398</name>
</gene>
<reference evidence="1 2" key="1">
    <citation type="submission" date="2024-09" db="EMBL/GenBank/DDBJ databases">
        <title>Rethinking Asexuality: The Enigmatic Case of Functional Sexual Genes in Lepraria (Stereocaulaceae).</title>
        <authorList>
            <person name="Doellman M."/>
            <person name="Sun Y."/>
            <person name="Barcenas-Pena A."/>
            <person name="Lumbsch H.T."/>
            <person name="Grewe F."/>
        </authorList>
    </citation>
    <scope>NUCLEOTIDE SEQUENCE [LARGE SCALE GENOMIC DNA]</scope>
    <source>
        <strain evidence="1 2">Grewe 0041</strain>
    </source>
</reference>
<dbReference type="EMBL" id="JBHFEH010000005">
    <property type="protein sequence ID" value="KAL2057345.1"/>
    <property type="molecule type" value="Genomic_DNA"/>
</dbReference>
<evidence type="ECO:0000313" key="2">
    <source>
        <dbReference type="Proteomes" id="UP001590951"/>
    </source>
</evidence>
<keyword evidence="2" id="KW-1185">Reference proteome</keyword>
<evidence type="ECO:0000313" key="1">
    <source>
        <dbReference type="EMBL" id="KAL2057345.1"/>
    </source>
</evidence>
<accession>A0ABR4BI64</accession>
<name>A0ABR4BI64_9LECA</name>
<organism evidence="1 2">
    <name type="scientific">Lepraria finkii</name>
    <dbReference type="NCBI Taxonomy" id="1340010"/>
    <lineage>
        <taxon>Eukaryota</taxon>
        <taxon>Fungi</taxon>
        <taxon>Dikarya</taxon>
        <taxon>Ascomycota</taxon>
        <taxon>Pezizomycotina</taxon>
        <taxon>Lecanoromycetes</taxon>
        <taxon>OSLEUM clade</taxon>
        <taxon>Lecanoromycetidae</taxon>
        <taxon>Lecanorales</taxon>
        <taxon>Lecanorineae</taxon>
        <taxon>Stereocaulaceae</taxon>
        <taxon>Lepraria</taxon>
    </lineage>
</organism>
<sequence>MSLKRENDRSQFNSKLICRLMGAHIPDAGLDSCEFAESEKSTSQLEITAPVFHLGGVETFSRITHMNERVCLFSSSLLDHPSTHILVHLLATRLLRTLTP</sequence>
<dbReference type="Proteomes" id="UP001590951">
    <property type="component" value="Unassembled WGS sequence"/>
</dbReference>
<proteinExistence type="predicted"/>
<comment type="caution">
    <text evidence="1">The sequence shown here is derived from an EMBL/GenBank/DDBJ whole genome shotgun (WGS) entry which is preliminary data.</text>
</comment>
<protein>
    <submittedName>
        <fullName evidence="1">Uncharacterized protein</fullName>
    </submittedName>
</protein>